<dbReference type="RefSeq" id="WP_345235865.1">
    <property type="nucleotide sequence ID" value="NZ_BAABGZ010000019.1"/>
</dbReference>
<dbReference type="EMBL" id="BAABGZ010000019">
    <property type="protein sequence ID" value="GAA4356164.1"/>
    <property type="molecule type" value="Genomic_DNA"/>
</dbReference>
<reference evidence="2" key="1">
    <citation type="journal article" date="2019" name="Int. J. Syst. Evol. Microbiol.">
        <title>The Global Catalogue of Microorganisms (GCM) 10K type strain sequencing project: providing services to taxonomists for standard genome sequencing and annotation.</title>
        <authorList>
            <consortium name="The Broad Institute Genomics Platform"/>
            <consortium name="The Broad Institute Genome Sequencing Center for Infectious Disease"/>
            <person name="Wu L."/>
            <person name="Ma J."/>
        </authorList>
    </citation>
    <scope>NUCLEOTIDE SEQUENCE [LARGE SCALE GENOMIC DNA]</scope>
    <source>
        <strain evidence="2">JCM 17923</strain>
    </source>
</reference>
<dbReference type="Proteomes" id="UP001501153">
    <property type="component" value="Unassembled WGS sequence"/>
</dbReference>
<dbReference type="InterPro" id="IPR036890">
    <property type="entry name" value="HATPase_C_sf"/>
</dbReference>
<protein>
    <submittedName>
        <fullName evidence="1">Uncharacterized protein</fullName>
    </submittedName>
</protein>
<dbReference type="Gene3D" id="3.30.565.10">
    <property type="entry name" value="Histidine kinase-like ATPase, C-terminal domain"/>
    <property type="match status" value="1"/>
</dbReference>
<keyword evidence="2" id="KW-1185">Reference proteome</keyword>
<evidence type="ECO:0000313" key="1">
    <source>
        <dbReference type="EMBL" id="GAA4356164.1"/>
    </source>
</evidence>
<comment type="caution">
    <text evidence="1">The sequence shown here is derived from an EMBL/GenBank/DDBJ whole genome shotgun (WGS) entry which is preliminary data.</text>
</comment>
<accession>A0ABP8ID83</accession>
<evidence type="ECO:0000313" key="2">
    <source>
        <dbReference type="Proteomes" id="UP001501153"/>
    </source>
</evidence>
<sequence>MALPDLPVPPALVLSDIERPGRTGIEGVRLIEKGGLLLSLQGDGQALAPAARPGGRGLRDLHTRAEALRGRCEAGPVQGGYQVQAWLPARSL</sequence>
<organism evidence="1 2">
    <name type="scientific">Hymenobacter saemangeumensis</name>
    <dbReference type="NCBI Taxonomy" id="1084522"/>
    <lineage>
        <taxon>Bacteria</taxon>
        <taxon>Pseudomonadati</taxon>
        <taxon>Bacteroidota</taxon>
        <taxon>Cytophagia</taxon>
        <taxon>Cytophagales</taxon>
        <taxon>Hymenobacteraceae</taxon>
        <taxon>Hymenobacter</taxon>
    </lineage>
</organism>
<name>A0ABP8ID83_9BACT</name>
<proteinExistence type="predicted"/>
<gene>
    <name evidence="1" type="ORF">GCM10023185_19720</name>
</gene>